<protein>
    <recommendedName>
        <fullName evidence="8">C2H2-type domain-containing protein</fullName>
    </recommendedName>
</protein>
<evidence type="ECO:0000256" key="7">
    <source>
        <dbReference type="PROSITE-ProRule" id="PRU00042"/>
    </source>
</evidence>
<feature type="domain" description="C2H2-type" evidence="8">
    <location>
        <begin position="186"/>
        <end position="213"/>
    </location>
</feature>
<keyword evidence="10" id="KW-1185">Reference proteome</keyword>
<evidence type="ECO:0000256" key="6">
    <source>
        <dbReference type="ARBA" id="ARBA00023242"/>
    </source>
</evidence>
<feature type="domain" description="C2H2-type" evidence="8">
    <location>
        <begin position="158"/>
        <end position="185"/>
    </location>
</feature>
<feature type="domain" description="C2H2-type" evidence="8">
    <location>
        <begin position="293"/>
        <end position="320"/>
    </location>
</feature>
<dbReference type="PANTHER" id="PTHR19818:SF139">
    <property type="entry name" value="PAIR-RULE PROTEIN ODD-PAIRED"/>
    <property type="match status" value="1"/>
</dbReference>
<keyword evidence="6" id="KW-0539">Nucleus</keyword>
<evidence type="ECO:0000256" key="5">
    <source>
        <dbReference type="ARBA" id="ARBA00022833"/>
    </source>
</evidence>
<dbReference type="GO" id="GO:0000981">
    <property type="term" value="F:DNA-binding transcription factor activity, RNA polymerase II-specific"/>
    <property type="evidence" value="ECO:0007669"/>
    <property type="project" value="TreeGrafter"/>
</dbReference>
<feature type="domain" description="C2H2-type" evidence="8">
    <location>
        <begin position="237"/>
        <end position="264"/>
    </location>
</feature>
<keyword evidence="3" id="KW-0677">Repeat</keyword>
<dbReference type="SUPFAM" id="SSF57667">
    <property type="entry name" value="beta-beta-alpha zinc fingers"/>
    <property type="match status" value="4"/>
</dbReference>
<dbReference type="FunFam" id="3.30.160.60:FF:000145">
    <property type="entry name" value="Zinc finger protein 574"/>
    <property type="match status" value="1"/>
</dbReference>
<dbReference type="Pfam" id="PF13912">
    <property type="entry name" value="zf-C2H2_6"/>
    <property type="match status" value="1"/>
</dbReference>
<dbReference type="PROSITE" id="PS50157">
    <property type="entry name" value="ZINC_FINGER_C2H2_2"/>
    <property type="match status" value="8"/>
</dbReference>
<name>A0AAN9TGP4_9HEMI</name>
<dbReference type="GO" id="GO:0000978">
    <property type="term" value="F:RNA polymerase II cis-regulatory region sequence-specific DNA binding"/>
    <property type="evidence" value="ECO:0007669"/>
    <property type="project" value="TreeGrafter"/>
</dbReference>
<evidence type="ECO:0000256" key="4">
    <source>
        <dbReference type="ARBA" id="ARBA00022771"/>
    </source>
</evidence>
<dbReference type="Gene3D" id="3.30.160.60">
    <property type="entry name" value="Classic Zinc Finger"/>
    <property type="match status" value="6"/>
</dbReference>
<comment type="subcellular location">
    <subcellularLocation>
        <location evidence="1">Nucleus</location>
    </subcellularLocation>
</comment>
<gene>
    <name evidence="9" type="ORF">V9T40_005350</name>
</gene>
<evidence type="ECO:0000313" key="9">
    <source>
        <dbReference type="EMBL" id="KAK7588105.1"/>
    </source>
</evidence>
<evidence type="ECO:0000256" key="2">
    <source>
        <dbReference type="ARBA" id="ARBA00022723"/>
    </source>
</evidence>
<dbReference type="InterPro" id="IPR050329">
    <property type="entry name" value="GLI_C2H2-zinc-finger"/>
</dbReference>
<dbReference type="AlphaFoldDB" id="A0AAN9TGP4"/>
<organism evidence="9 10">
    <name type="scientific">Parthenolecanium corni</name>
    <dbReference type="NCBI Taxonomy" id="536013"/>
    <lineage>
        <taxon>Eukaryota</taxon>
        <taxon>Metazoa</taxon>
        <taxon>Ecdysozoa</taxon>
        <taxon>Arthropoda</taxon>
        <taxon>Hexapoda</taxon>
        <taxon>Insecta</taxon>
        <taxon>Pterygota</taxon>
        <taxon>Neoptera</taxon>
        <taxon>Paraneoptera</taxon>
        <taxon>Hemiptera</taxon>
        <taxon>Sternorrhyncha</taxon>
        <taxon>Coccoidea</taxon>
        <taxon>Coccidae</taxon>
        <taxon>Parthenolecanium</taxon>
    </lineage>
</organism>
<dbReference type="Pfam" id="PF00096">
    <property type="entry name" value="zf-C2H2"/>
    <property type="match status" value="2"/>
</dbReference>
<accession>A0AAN9TGP4</accession>
<dbReference type="SMART" id="SM00355">
    <property type="entry name" value="ZnF_C2H2"/>
    <property type="match status" value="9"/>
</dbReference>
<evidence type="ECO:0000259" key="8">
    <source>
        <dbReference type="PROSITE" id="PS50157"/>
    </source>
</evidence>
<dbReference type="PROSITE" id="PS00028">
    <property type="entry name" value="ZINC_FINGER_C2H2_1"/>
    <property type="match status" value="8"/>
</dbReference>
<keyword evidence="4 7" id="KW-0863">Zinc-finger</keyword>
<feature type="domain" description="C2H2-type" evidence="8">
    <location>
        <begin position="410"/>
        <end position="437"/>
    </location>
</feature>
<keyword evidence="5" id="KW-0862">Zinc</keyword>
<feature type="domain" description="C2H2-type" evidence="8">
    <location>
        <begin position="350"/>
        <end position="377"/>
    </location>
</feature>
<feature type="domain" description="C2H2-type" evidence="8">
    <location>
        <begin position="265"/>
        <end position="292"/>
    </location>
</feature>
<sequence length="437" mass="49846">MAEGTSLHSQIKLSFALLCDPGELVAACNCRWESDWLQAPAGAPLSRSGQAVARSAGQINMAATANQDTVAERDTCIWIKEELELEAEMSDSGDPISSEPFDPLCETSFTADSIEYDPIVHLSTNDDDPELRYDDITVKEEPSGELPDPSQPVGETPFQCSECYFTCFQQATYLKHMESHLEDKTHVCLTCNKSFFFKNSYLRHMNVHKHEEIYIALTAIMNSGSNVSLSLQKEGKYPCTACDAAFLSQDMLLRHIKRHTISDPYVCLICNAKFERKALLVRHENTHAAEMPYVCSICEARFADKLMLAQHAITHTYEKSFLCEICNRRFWQEDRLAEHMKTFHDKKKRFECDICHYKFARSQDVGRHMRTHTAPSLIECPLCTFSSRSHKMLARHAKAHSKDVANTRQYLCPLCQRKLTGNHKIISHLQNHAKEKW</sequence>
<dbReference type="InterPro" id="IPR013087">
    <property type="entry name" value="Znf_C2H2_type"/>
</dbReference>
<reference evidence="9 10" key="1">
    <citation type="submission" date="2024-03" db="EMBL/GenBank/DDBJ databases">
        <title>Adaptation during the transition from Ophiocordyceps entomopathogen to insect associate is accompanied by gene loss and intensified selection.</title>
        <authorList>
            <person name="Ward C.M."/>
            <person name="Onetto C.A."/>
            <person name="Borneman A.R."/>
        </authorList>
    </citation>
    <scope>NUCLEOTIDE SEQUENCE [LARGE SCALE GENOMIC DNA]</scope>
    <source>
        <strain evidence="9">AWRI1</strain>
        <tissue evidence="9">Single Adult Female</tissue>
    </source>
</reference>
<proteinExistence type="predicted"/>
<keyword evidence="2" id="KW-0479">Metal-binding</keyword>
<evidence type="ECO:0000256" key="1">
    <source>
        <dbReference type="ARBA" id="ARBA00004123"/>
    </source>
</evidence>
<dbReference type="GO" id="GO:0005634">
    <property type="term" value="C:nucleus"/>
    <property type="evidence" value="ECO:0007669"/>
    <property type="project" value="UniProtKB-SubCell"/>
</dbReference>
<dbReference type="Proteomes" id="UP001367676">
    <property type="component" value="Unassembled WGS sequence"/>
</dbReference>
<dbReference type="PANTHER" id="PTHR19818">
    <property type="entry name" value="ZINC FINGER PROTEIN ZIC AND GLI"/>
    <property type="match status" value="1"/>
</dbReference>
<evidence type="ECO:0000313" key="10">
    <source>
        <dbReference type="Proteomes" id="UP001367676"/>
    </source>
</evidence>
<dbReference type="GO" id="GO:0008270">
    <property type="term" value="F:zinc ion binding"/>
    <property type="evidence" value="ECO:0007669"/>
    <property type="project" value="UniProtKB-KW"/>
</dbReference>
<dbReference type="EMBL" id="JBBCAQ010000023">
    <property type="protein sequence ID" value="KAK7588105.1"/>
    <property type="molecule type" value="Genomic_DNA"/>
</dbReference>
<feature type="domain" description="C2H2-type" evidence="8">
    <location>
        <begin position="321"/>
        <end position="349"/>
    </location>
</feature>
<dbReference type="InterPro" id="IPR036236">
    <property type="entry name" value="Znf_C2H2_sf"/>
</dbReference>
<dbReference type="GO" id="GO:0045944">
    <property type="term" value="P:positive regulation of transcription by RNA polymerase II"/>
    <property type="evidence" value="ECO:0007669"/>
    <property type="project" value="UniProtKB-ARBA"/>
</dbReference>
<evidence type="ECO:0000256" key="3">
    <source>
        <dbReference type="ARBA" id="ARBA00022737"/>
    </source>
</evidence>
<comment type="caution">
    <text evidence="9">The sequence shown here is derived from an EMBL/GenBank/DDBJ whole genome shotgun (WGS) entry which is preliminary data.</text>
</comment>